<sequence>MEKGWNKDLRRVRRYDTFLSKTDCRWSVYPDEVDDTSVEVTDRSNTPTHHLDHSIGSCSEGNTSSWSLGISSACSGADGTIIEDLPTIGCIGGSGLEPADQQQYIIEGRHGPVVKYRSPNNHGAIRNNRFQRFVAAKQHRRERALKSARTTSTDCEQGGSMSVSDVSVPEIQQKENGELDSNPCTSIESPTSDAESNLLDKEERQLQNTVVGSNDSPTSVAEMQDAYFFPDSSRNAPSPLPPRLDNQAKNTQKYLFVRVESKFNLKGAMKQPGNTQSYKQTNKLTWWDDQVNRHKRSNLKSDASCDALDDSFCIDGIQKLSLGRSKLNACRDTLPSETTIADDLLPYCTTIQELWDNTIGALFGSKSEEKVSLPHSKVEASDRDDLHLECFSPNIDDDTLDPSSDKRKALPNAKDESSLCDSEATPPTSNTSWCSSVFD</sequence>
<feature type="region of interest" description="Disordered" evidence="1">
    <location>
        <begin position="141"/>
        <end position="197"/>
    </location>
</feature>
<gene>
    <name evidence="2" type="ORF">ACHAWU_010148</name>
</gene>
<name>A0ABD3M0L7_9STRA</name>
<evidence type="ECO:0000313" key="2">
    <source>
        <dbReference type="EMBL" id="KAL3757516.1"/>
    </source>
</evidence>
<protein>
    <submittedName>
        <fullName evidence="2">Uncharacterized protein</fullName>
    </submittedName>
</protein>
<dbReference type="AlphaFoldDB" id="A0ABD3M0L7"/>
<feature type="compositionally biased region" description="Basic and acidic residues" evidence="1">
    <location>
        <begin position="403"/>
        <end position="417"/>
    </location>
</feature>
<accession>A0ABD3M0L7</accession>
<feature type="region of interest" description="Disordered" evidence="1">
    <location>
        <begin position="394"/>
        <end position="439"/>
    </location>
</feature>
<evidence type="ECO:0000256" key="1">
    <source>
        <dbReference type="SAM" id="MobiDB-lite"/>
    </source>
</evidence>
<reference evidence="2 3" key="1">
    <citation type="submission" date="2024-10" db="EMBL/GenBank/DDBJ databases">
        <title>Updated reference genomes for cyclostephanoid diatoms.</title>
        <authorList>
            <person name="Roberts W.R."/>
            <person name="Alverson A.J."/>
        </authorList>
    </citation>
    <scope>NUCLEOTIDE SEQUENCE [LARGE SCALE GENOMIC DNA]</scope>
    <source>
        <strain evidence="2 3">AJA232-27</strain>
    </source>
</reference>
<organism evidence="2 3">
    <name type="scientific">Discostella pseudostelligera</name>
    <dbReference type="NCBI Taxonomy" id="259834"/>
    <lineage>
        <taxon>Eukaryota</taxon>
        <taxon>Sar</taxon>
        <taxon>Stramenopiles</taxon>
        <taxon>Ochrophyta</taxon>
        <taxon>Bacillariophyta</taxon>
        <taxon>Coscinodiscophyceae</taxon>
        <taxon>Thalassiosirophycidae</taxon>
        <taxon>Stephanodiscales</taxon>
        <taxon>Stephanodiscaceae</taxon>
        <taxon>Discostella</taxon>
    </lineage>
</organism>
<dbReference type="EMBL" id="JALLBG020000263">
    <property type="protein sequence ID" value="KAL3757516.1"/>
    <property type="molecule type" value="Genomic_DNA"/>
</dbReference>
<feature type="compositionally biased region" description="Polar residues" evidence="1">
    <location>
        <begin position="425"/>
        <end position="439"/>
    </location>
</feature>
<feature type="compositionally biased region" description="Polar residues" evidence="1">
    <location>
        <begin position="148"/>
        <end position="165"/>
    </location>
</feature>
<dbReference type="Proteomes" id="UP001530293">
    <property type="component" value="Unassembled WGS sequence"/>
</dbReference>
<keyword evidence="3" id="KW-1185">Reference proteome</keyword>
<comment type="caution">
    <text evidence="2">The sequence shown here is derived from an EMBL/GenBank/DDBJ whole genome shotgun (WGS) entry which is preliminary data.</text>
</comment>
<proteinExistence type="predicted"/>
<feature type="compositionally biased region" description="Polar residues" evidence="1">
    <location>
        <begin position="182"/>
        <end position="195"/>
    </location>
</feature>
<evidence type="ECO:0000313" key="3">
    <source>
        <dbReference type="Proteomes" id="UP001530293"/>
    </source>
</evidence>